<sequence length="130" mass="14501">MLEVLEEKASCGEAFLGQRGEKGRLVRGVLKIVEEVHRERERRLELAHLAAKSTALPERNDPLEMLQMFSIVEALLQGLAGVCLCLLKTEQWVLVRRAEGAEPILRTLDQIDEAGGGLFRDLLPDSVDIL</sequence>
<protein>
    <submittedName>
        <fullName evidence="1">Uncharacterized protein</fullName>
    </submittedName>
</protein>
<gene>
    <name evidence="1" type="ORF">KSX_94970</name>
</gene>
<dbReference type="Proteomes" id="UP000612362">
    <property type="component" value="Unassembled WGS sequence"/>
</dbReference>
<comment type="caution">
    <text evidence="1">The sequence shown here is derived from an EMBL/GenBank/DDBJ whole genome shotgun (WGS) entry which is preliminary data.</text>
</comment>
<accession>A0A8J3IGC2</accession>
<keyword evidence="2" id="KW-1185">Reference proteome</keyword>
<dbReference type="AlphaFoldDB" id="A0A8J3IGC2"/>
<evidence type="ECO:0000313" key="1">
    <source>
        <dbReference type="EMBL" id="GHO51334.1"/>
    </source>
</evidence>
<evidence type="ECO:0000313" key="2">
    <source>
        <dbReference type="Proteomes" id="UP000612362"/>
    </source>
</evidence>
<dbReference type="EMBL" id="BNJF01000011">
    <property type="protein sequence ID" value="GHO51334.1"/>
    <property type="molecule type" value="Genomic_DNA"/>
</dbReference>
<organism evidence="1 2">
    <name type="scientific">Ktedonospora formicarum</name>
    <dbReference type="NCBI Taxonomy" id="2778364"/>
    <lineage>
        <taxon>Bacteria</taxon>
        <taxon>Bacillati</taxon>
        <taxon>Chloroflexota</taxon>
        <taxon>Ktedonobacteria</taxon>
        <taxon>Ktedonobacterales</taxon>
        <taxon>Ktedonobacteraceae</taxon>
        <taxon>Ktedonospora</taxon>
    </lineage>
</organism>
<name>A0A8J3IGC2_9CHLR</name>
<reference evidence="1" key="1">
    <citation type="submission" date="2020-10" db="EMBL/GenBank/DDBJ databases">
        <title>Taxonomic study of unclassified bacteria belonging to the class Ktedonobacteria.</title>
        <authorList>
            <person name="Yabe S."/>
            <person name="Wang C.M."/>
            <person name="Zheng Y."/>
            <person name="Sakai Y."/>
            <person name="Cavaletti L."/>
            <person name="Monciardini P."/>
            <person name="Donadio S."/>
        </authorList>
    </citation>
    <scope>NUCLEOTIDE SEQUENCE</scope>
    <source>
        <strain evidence="1">SOSP1-1</strain>
    </source>
</reference>
<proteinExistence type="predicted"/>